<proteinExistence type="predicted"/>
<dbReference type="Gene3D" id="3.40.30.10">
    <property type="entry name" value="Glutaredoxin"/>
    <property type="match status" value="1"/>
</dbReference>
<dbReference type="PROSITE" id="PS50405">
    <property type="entry name" value="GST_CTER"/>
    <property type="match status" value="1"/>
</dbReference>
<keyword evidence="1" id="KW-0560">Oxidoreductase</keyword>
<organism evidence="4 5">
    <name type="scientific">Gymnopus androsaceus JB14</name>
    <dbReference type="NCBI Taxonomy" id="1447944"/>
    <lineage>
        <taxon>Eukaryota</taxon>
        <taxon>Fungi</taxon>
        <taxon>Dikarya</taxon>
        <taxon>Basidiomycota</taxon>
        <taxon>Agaricomycotina</taxon>
        <taxon>Agaricomycetes</taxon>
        <taxon>Agaricomycetidae</taxon>
        <taxon>Agaricales</taxon>
        <taxon>Marasmiineae</taxon>
        <taxon>Omphalotaceae</taxon>
        <taxon>Gymnopus</taxon>
    </lineage>
</organism>
<dbReference type="GO" id="GO:0004364">
    <property type="term" value="F:glutathione transferase activity"/>
    <property type="evidence" value="ECO:0007669"/>
    <property type="project" value="InterPro"/>
</dbReference>
<evidence type="ECO:0000313" key="4">
    <source>
        <dbReference type="EMBL" id="KAE9407583.1"/>
    </source>
</evidence>
<feature type="domain" description="GST N-terminal" evidence="2">
    <location>
        <begin position="5"/>
        <end position="100"/>
    </location>
</feature>
<dbReference type="EMBL" id="ML769395">
    <property type="protein sequence ID" value="KAE9407583.1"/>
    <property type="molecule type" value="Genomic_DNA"/>
</dbReference>
<name>A0A6A4ICS9_9AGAR</name>
<dbReference type="Pfam" id="PF13417">
    <property type="entry name" value="GST_N_3"/>
    <property type="match status" value="1"/>
</dbReference>
<dbReference type="InterPro" id="IPR036249">
    <property type="entry name" value="Thioredoxin-like_sf"/>
</dbReference>
<dbReference type="OrthoDB" id="202840at2759"/>
<dbReference type="GO" id="GO:0045174">
    <property type="term" value="F:glutathione dehydrogenase (ascorbate) activity"/>
    <property type="evidence" value="ECO:0007669"/>
    <property type="project" value="UniProtKB-ARBA"/>
</dbReference>
<evidence type="ECO:0000259" key="2">
    <source>
        <dbReference type="PROSITE" id="PS50404"/>
    </source>
</evidence>
<dbReference type="InterPro" id="IPR050983">
    <property type="entry name" value="GST_Omega/HSP26"/>
</dbReference>
<dbReference type="InterPro" id="IPR010987">
    <property type="entry name" value="Glutathione-S-Trfase_C-like"/>
</dbReference>
<dbReference type="SUPFAM" id="SSF47616">
    <property type="entry name" value="GST C-terminal domain-like"/>
    <property type="match status" value="1"/>
</dbReference>
<dbReference type="PANTHER" id="PTHR43968:SF8">
    <property type="entry name" value="S-TRANSFERASE, PUTATIVE (AFU_ORTHOLOGUE AFUA_2G00590)-RELATED"/>
    <property type="match status" value="1"/>
</dbReference>
<feature type="domain" description="GST C-terminal" evidence="3">
    <location>
        <begin position="78"/>
        <end position="241"/>
    </location>
</feature>
<dbReference type="CDD" id="cd00570">
    <property type="entry name" value="GST_N_family"/>
    <property type="match status" value="1"/>
</dbReference>
<dbReference type="Pfam" id="PF13410">
    <property type="entry name" value="GST_C_2"/>
    <property type="match status" value="1"/>
</dbReference>
<dbReference type="SFLD" id="SFLDS00019">
    <property type="entry name" value="Glutathione_Transferase_(cytos"/>
    <property type="match status" value="1"/>
</dbReference>
<dbReference type="InterPro" id="IPR004045">
    <property type="entry name" value="Glutathione_S-Trfase_N"/>
</dbReference>
<dbReference type="CDD" id="cd00299">
    <property type="entry name" value="GST_C_family"/>
    <property type="match status" value="1"/>
</dbReference>
<evidence type="ECO:0000256" key="1">
    <source>
        <dbReference type="ARBA" id="ARBA00023002"/>
    </source>
</evidence>
<dbReference type="InterPro" id="IPR005442">
    <property type="entry name" value="GST_omega"/>
</dbReference>
<dbReference type="Gene3D" id="1.20.1050.10">
    <property type="match status" value="1"/>
</dbReference>
<dbReference type="SFLD" id="SFLDG00358">
    <property type="entry name" value="Main_(cytGST)"/>
    <property type="match status" value="1"/>
</dbReference>
<dbReference type="PRINTS" id="PR01625">
    <property type="entry name" value="GSTRNSFRASEO"/>
</dbReference>
<evidence type="ECO:0000259" key="3">
    <source>
        <dbReference type="PROSITE" id="PS50405"/>
    </source>
</evidence>
<evidence type="ECO:0000313" key="5">
    <source>
        <dbReference type="Proteomes" id="UP000799118"/>
    </source>
</evidence>
<dbReference type="GO" id="GO:0005737">
    <property type="term" value="C:cytoplasm"/>
    <property type="evidence" value="ECO:0007669"/>
    <property type="project" value="InterPro"/>
</dbReference>
<evidence type="ECO:0008006" key="6">
    <source>
        <dbReference type="Google" id="ProtNLM"/>
    </source>
</evidence>
<gene>
    <name evidence="4" type="ORF">BT96DRAFT_874590</name>
</gene>
<reference evidence="4" key="1">
    <citation type="journal article" date="2019" name="Environ. Microbiol.">
        <title>Fungal ecological strategies reflected in gene transcription - a case study of two litter decomposers.</title>
        <authorList>
            <person name="Barbi F."/>
            <person name="Kohler A."/>
            <person name="Barry K."/>
            <person name="Baskaran P."/>
            <person name="Daum C."/>
            <person name="Fauchery L."/>
            <person name="Ihrmark K."/>
            <person name="Kuo A."/>
            <person name="LaButti K."/>
            <person name="Lipzen A."/>
            <person name="Morin E."/>
            <person name="Grigoriev I.V."/>
            <person name="Henrissat B."/>
            <person name="Lindahl B."/>
            <person name="Martin F."/>
        </authorList>
    </citation>
    <scope>NUCLEOTIDE SEQUENCE</scope>
    <source>
        <strain evidence="4">JB14</strain>
    </source>
</reference>
<accession>A0A6A4ICS9</accession>
<sequence length="254" mass="28161">MALAEPLVLYTAKVCPYAQRVELALAETGLKKDVDFERYEIDLQNKPQWYQPKINPASKVPAIAYGGPKVPGDQPSPSSTKIAESLVLLEFVADLFPDSSLLPKDPVLRAQTRFFIDAFSTKFSPVSFAFQSGKDASGDALLSAIEHVQALLAPKGFAIGDGSSVTIADLAVAPFFGRMEIVLKNDFGGYPEGEGKKVWETLQTDSRFERWRKYWADLKARDSFKATFDEAYLTERFSSRFAKAREELKASTAK</sequence>
<dbReference type="Proteomes" id="UP000799118">
    <property type="component" value="Unassembled WGS sequence"/>
</dbReference>
<keyword evidence="5" id="KW-1185">Reference proteome</keyword>
<dbReference type="InterPro" id="IPR040079">
    <property type="entry name" value="Glutathione_S-Trfase"/>
</dbReference>
<dbReference type="PANTHER" id="PTHR43968">
    <property type="match status" value="1"/>
</dbReference>
<protein>
    <recommendedName>
        <fullName evidence="6">Glutathione S-transferase</fullName>
    </recommendedName>
</protein>
<dbReference type="PROSITE" id="PS50404">
    <property type="entry name" value="GST_NTER"/>
    <property type="match status" value="1"/>
</dbReference>
<dbReference type="AlphaFoldDB" id="A0A6A4ICS9"/>
<dbReference type="InterPro" id="IPR036282">
    <property type="entry name" value="Glutathione-S-Trfase_C_sf"/>
</dbReference>
<dbReference type="SUPFAM" id="SSF52833">
    <property type="entry name" value="Thioredoxin-like"/>
    <property type="match status" value="1"/>
</dbReference>